<evidence type="ECO:0000313" key="1">
    <source>
        <dbReference type="EMBL" id="EMD83336.1"/>
    </source>
</evidence>
<organism evidence="1 2">
    <name type="scientific">Pacificimonas flava</name>
    <dbReference type="NCBI Taxonomy" id="1234595"/>
    <lineage>
        <taxon>Bacteria</taxon>
        <taxon>Pseudomonadati</taxon>
        <taxon>Pseudomonadota</taxon>
        <taxon>Alphaproteobacteria</taxon>
        <taxon>Sphingomonadales</taxon>
        <taxon>Sphingosinicellaceae</taxon>
        <taxon>Pacificimonas</taxon>
    </lineage>
</organism>
<evidence type="ECO:0000313" key="2">
    <source>
        <dbReference type="Proteomes" id="UP000011717"/>
    </source>
</evidence>
<gene>
    <name evidence="1" type="ORF">C725_1237</name>
</gene>
<keyword evidence="2" id="KW-1185">Reference proteome</keyword>
<proteinExistence type="predicted"/>
<reference evidence="1 2" key="1">
    <citation type="journal article" date="2013" name="Genome Announc.">
        <title>Draft Genome Sequence of Strain JLT2015T, Belonging to the Family Sphingomonadaceae of the Alphaproteobacteria.</title>
        <authorList>
            <person name="Tang K."/>
            <person name="Liu K."/>
            <person name="Li S."/>
            <person name="Jiao N."/>
        </authorList>
    </citation>
    <scope>NUCLEOTIDE SEQUENCE [LARGE SCALE GENOMIC DNA]</scope>
    <source>
        <strain evidence="1 2">JLT2015</strain>
    </source>
</reference>
<accession>M2TNP6</accession>
<dbReference type="AlphaFoldDB" id="M2TNP6"/>
<comment type="caution">
    <text evidence="1">The sequence shown here is derived from an EMBL/GenBank/DDBJ whole genome shotgun (WGS) entry which is preliminary data.</text>
</comment>
<protein>
    <submittedName>
        <fullName evidence="1">Uncharacterized protein</fullName>
    </submittedName>
</protein>
<sequence length="38" mass="4289">MLGNQFFNQAVHRSANGGCKMKYVLARYTIFNFFLGGS</sequence>
<name>M2TNP6_9SPHN</name>
<dbReference type="Proteomes" id="UP000011717">
    <property type="component" value="Unassembled WGS sequence"/>
</dbReference>
<dbReference type="EMBL" id="AMRV01000003">
    <property type="protein sequence ID" value="EMD83336.1"/>
    <property type="molecule type" value="Genomic_DNA"/>
</dbReference>